<comment type="caution">
    <text evidence="2">The sequence shown here is derived from an EMBL/GenBank/DDBJ whole genome shotgun (WGS) entry which is preliminary data.</text>
</comment>
<dbReference type="GO" id="GO:0003677">
    <property type="term" value="F:DNA binding"/>
    <property type="evidence" value="ECO:0007669"/>
    <property type="project" value="InterPro"/>
</dbReference>
<proteinExistence type="predicted"/>
<evidence type="ECO:0000313" key="2">
    <source>
        <dbReference type="EMBL" id="MPN11100.1"/>
    </source>
</evidence>
<dbReference type="EMBL" id="VSSQ01057295">
    <property type="protein sequence ID" value="MPN11100.1"/>
    <property type="molecule type" value="Genomic_DNA"/>
</dbReference>
<dbReference type="SUPFAM" id="SSF46785">
    <property type="entry name" value="Winged helix' DNA-binding domain"/>
    <property type="match status" value="1"/>
</dbReference>
<name>A0A645FB09_9ZZZZ</name>
<accession>A0A645FB09</accession>
<reference evidence="2" key="1">
    <citation type="submission" date="2019-08" db="EMBL/GenBank/DDBJ databases">
        <authorList>
            <person name="Kucharzyk K."/>
            <person name="Murdoch R.W."/>
            <person name="Higgins S."/>
            <person name="Loffler F."/>
        </authorList>
    </citation>
    <scope>NUCLEOTIDE SEQUENCE</scope>
</reference>
<protein>
    <recommendedName>
        <fullName evidence="1">HTH crp-type domain-containing protein</fullName>
    </recommendedName>
</protein>
<dbReference type="InterPro" id="IPR036390">
    <property type="entry name" value="WH_DNA-bd_sf"/>
</dbReference>
<dbReference type="Gene3D" id="2.60.120.10">
    <property type="entry name" value="Jelly Rolls"/>
    <property type="match status" value="1"/>
</dbReference>
<evidence type="ECO:0000259" key="1">
    <source>
        <dbReference type="Pfam" id="PF13545"/>
    </source>
</evidence>
<dbReference type="InterPro" id="IPR012318">
    <property type="entry name" value="HTH_CRP"/>
</dbReference>
<dbReference type="AlphaFoldDB" id="A0A645FB09"/>
<sequence>MRLGSPEFDITFNRQQLADYLSVDRSAMSGELSKMRDEGLLDFYKSHFRLRQG</sequence>
<dbReference type="Pfam" id="PF13545">
    <property type="entry name" value="HTH_Crp_2"/>
    <property type="match status" value="1"/>
</dbReference>
<gene>
    <name evidence="2" type="ORF">SDC9_158401</name>
</gene>
<organism evidence="2">
    <name type="scientific">bioreactor metagenome</name>
    <dbReference type="NCBI Taxonomy" id="1076179"/>
    <lineage>
        <taxon>unclassified sequences</taxon>
        <taxon>metagenomes</taxon>
        <taxon>ecological metagenomes</taxon>
    </lineage>
</organism>
<feature type="domain" description="HTH crp-type" evidence="1">
    <location>
        <begin position="6"/>
        <end position="45"/>
    </location>
</feature>
<dbReference type="InterPro" id="IPR014710">
    <property type="entry name" value="RmlC-like_jellyroll"/>
</dbReference>
<dbReference type="GO" id="GO:0006355">
    <property type="term" value="P:regulation of DNA-templated transcription"/>
    <property type="evidence" value="ECO:0007669"/>
    <property type="project" value="InterPro"/>
</dbReference>